<evidence type="ECO:0000256" key="6">
    <source>
        <dbReference type="SAM" id="Phobius"/>
    </source>
</evidence>
<dbReference type="InterPro" id="IPR000620">
    <property type="entry name" value="EamA_dom"/>
</dbReference>
<keyword evidence="4 6" id="KW-0472">Membrane</keyword>
<evidence type="ECO:0000256" key="5">
    <source>
        <dbReference type="SAM" id="MobiDB-lite"/>
    </source>
</evidence>
<feature type="transmembrane region" description="Helical" evidence="6">
    <location>
        <begin position="177"/>
        <end position="199"/>
    </location>
</feature>
<feature type="domain" description="EamA" evidence="7">
    <location>
        <begin position="106"/>
        <end position="251"/>
    </location>
</feature>
<feature type="transmembrane region" description="Helical" evidence="6">
    <location>
        <begin position="211"/>
        <end position="228"/>
    </location>
</feature>
<evidence type="ECO:0000256" key="3">
    <source>
        <dbReference type="ARBA" id="ARBA00022989"/>
    </source>
</evidence>
<dbReference type="InterPro" id="IPR037185">
    <property type="entry name" value="EmrE-like"/>
</dbReference>
<evidence type="ECO:0000313" key="9">
    <source>
        <dbReference type="Proteomes" id="UP001642540"/>
    </source>
</evidence>
<feature type="transmembrane region" description="Helical" evidence="6">
    <location>
        <begin position="297"/>
        <end position="318"/>
    </location>
</feature>
<keyword evidence="3 6" id="KW-1133">Transmembrane helix</keyword>
<comment type="caution">
    <text evidence="8">The sequence shown here is derived from an EMBL/GenBank/DDBJ whole genome shotgun (WGS) entry which is preliminary data.</text>
</comment>
<reference evidence="8 9" key="1">
    <citation type="submission" date="2024-08" db="EMBL/GenBank/DDBJ databases">
        <authorList>
            <person name="Cucini C."/>
            <person name="Frati F."/>
        </authorList>
    </citation>
    <scope>NUCLEOTIDE SEQUENCE [LARGE SCALE GENOMIC DNA]</scope>
</reference>
<dbReference type="Proteomes" id="UP001642540">
    <property type="component" value="Unassembled WGS sequence"/>
</dbReference>
<name>A0ABP1QRL2_9HEXA</name>
<organism evidence="8 9">
    <name type="scientific">Orchesella dallaii</name>
    <dbReference type="NCBI Taxonomy" id="48710"/>
    <lineage>
        <taxon>Eukaryota</taxon>
        <taxon>Metazoa</taxon>
        <taxon>Ecdysozoa</taxon>
        <taxon>Arthropoda</taxon>
        <taxon>Hexapoda</taxon>
        <taxon>Collembola</taxon>
        <taxon>Entomobryomorpha</taxon>
        <taxon>Entomobryoidea</taxon>
        <taxon>Orchesellidae</taxon>
        <taxon>Orchesellinae</taxon>
        <taxon>Orchesella</taxon>
    </lineage>
</organism>
<dbReference type="PANTHER" id="PTHR22911">
    <property type="entry name" value="ACYL-MALONYL CONDENSING ENZYME-RELATED"/>
    <property type="match status" value="1"/>
</dbReference>
<sequence length="384" mass="41662">MIEATVRSVTDWLPQSLVPLSISSETGKNNVKTSIGTMVNVTSYNHNHPCMVSNSVQTKDSLDEESILPSSNGSNSSLSSSERGSSIQQAQSSVEIETPSPTFKFIGIALAIFASLCISVVTLIVKFMENYHPVSKVIWRLQGVLLPPLAIVAYSQFKGKTSLLASWKKDESSCGKWIIVALLVARGVTGCSADIFQYYSLQHLPLADSTVISFSTPIFVCIVAHFVLGERCRVVPIFTAILTLCGVIIISKPPLLTGEEEMSASLLMGNMFALLCMVCGTLTTVLLRYLHTVHFSITMLAFGVFGTIEGLVVTLFTSPFQFPAWEGMDLLLAGIIAGLYFLGQLALTLSLKFEEAGILYRSIRCDNGSGSVGIKKMDFRATRT</sequence>
<keyword evidence="9" id="KW-1185">Reference proteome</keyword>
<feature type="transmembrane region" description="Helical" evidence="6">
    <location>
        <begin position="137"/>
        <end position="157"/>
    </location>
</feature>
<evidence type="ECO:0000313" key="8">
    <source>
        <dbReference type="EMBL" id="CAL8110104.1"/>
    </source>
</evidence>
<feature type="compositionally biased region" description="Low complexity" evidence="5">
    <location>
        <begin position="67"/>
        <end position="82"/>
    </location>
</feature>
<feature type="transmembrane region" description="Helical" evidence="6">
    <location>
        <begin position="105"/>
        <end position="125"/>
    </location>
</feature>
<dbReference type="Pfam" id="PF00892">
    <property type="entry name" value="EamA"/>
    <property type="match status" value="1"/>
</dbReference>
<keyword evidence="2 6" id="KW-0812">Transmembrane</keyword>
<comment type="subcellular location">
    <subcellularLocation>
        <location evidence="1">Membrane</location>
        <topology evidence="1">Multi-pass membrane protein</topology>
    </subcellularLocation>
</comment>
<gene>
    <name evidence="8" type="ORF">ODALV1_LOCUS13981</name>
</gene>
<evidence type="ECO:0000256" key="4">
    <source>
        <dbReference type="ARBA" id="ARBA00023136"/>
    </source>
</evidence>
<accession>A0ABP1QRL2</accession>
<dbReference type="SUPFAM" id="SSF103481">
    <property type="entry name" value="Multidrug resistance efflux transporter EmrE"/>
    <property type="match status" value="1"/>
</dbReference>
<evidence type="ECO:0000256" key="1">
    <source>
        <dbReference type="ARBA" id="ARBA00004141"/>
    </source>
</evidence>
<dbReference type="PANTHER" id="PTHR22911:SF6">
    <property type="entry name" value="SOLUTE CARRIER FAMILY 35 MEMBER G1"/>
    <property type="match status" value="1"/>
</dbReference>
<evidence type="ECO:0000259" key="7">
    <source>
        <dbReference type="Pfam" id="PF00892"/>
    </source>
</evidence>
<proteinExistence type="predicted"/>
<feature type="transmembrane region" description="Helical" evidence="6">
    <location>
        <begin position="330"/>
        <end position="351"/>
    </location>
</feature>
<protein>
    <recommendedName>
        <fullName evidence="7">EamA domain-containing protein</fullName>
    </recommendedName>
</protein>
<dbReference type="EMBL" id="CAXLJM020000043">
    <property type="protein sequence ID" value="CAL8110104.1"/>
    <property type="molecule type" value="Genomic_DNA"/>
</dbReference>
<feature type="transmembrane region" description="Helical" evidence="6">
    <location>
        <begin position="235"/>
        <end position="251"/>
    </location>
</feature>
<feature type="region of interest" description="Disordered" evidence="5">
    <location>
        <begin position="63"/>
        <end position="82"/>
    </location>
</feature>
<feature type="transmembrane region" description="Helical" evidence="6">
    <location>
        <begin position="271"/>
        <end position="290"/>
    </location>
</feature>
<evidence type="ECO:0000256" key="2">
    <source>
        <dbReference type="ARBA" id="ARBA00022692"/>
    </source>
</evidence>